<feature type="region of interest" description="Disordered" evidence="5">
    <location>
        <begin position="290"/>
        <end position="531"/>
    </location>
</feature>
<dbReference type="PANTHER" id="PTHR47251">
    <property type="entry name" value="FINGER DOMAIN PROTEIN, PUTATIVE (AFU_ORTHOLOGUE AFUA_3G04180)-RELATED"/>
    <property type="match status" value="1"/>
</dbReference>
<feature type="compositionally biased region" description="Pro residues" evidence="5">
    <location>
        <begin position="397"/>
        <end position="445"/>
    </location>
</feature>
<feature type="region of interest" description="Disordered" evidence="5">
    <location>
        <begin position="1"/>
        <end position="60"/>
    </location>
</feature>
<sequence length="531" mass="56987">MSAETIARWNAIPIERTQDDPSHTLKRQREHGRDEDEESEDNVSLVSRSPSPPPRDANAMDIDKYDEYVKGAEQDVVTVNTKIKATNKGFKMLASMGWVDGQPLGLSGDGRVDPVPFYVKNDLTGLGKANQDVRMIESTVSQRRELEVERQTKETEEQRRAREDAVAKKAALQSQIFSTLRAFYCELCDKQFQNVAQYDEHTNSYAHHHKARFRDMQLAQRANKNTQEEVEKRKEKERKREEKELRKLAKAVGIKLTKPQVSLLAPSSPSATAIADDSEAKPSGFKKAEWATVSSSATQTSTTGSSVPAPAAQPSSASSFKRSGWATVGSVASEASTSASTSASASGTANRGPPTSSPQPSYDPAPASQSQESPPSRAAPSFRTGGWTSLDTGSTLPPAPALRAAPPPPPLSGLPEPPAPVGRSPQQPPPNFAPAPPAAAPPLPPVTRGGWSSVGGYSAGTSQPPRQDFSSSMQPGPPPPAGNWSRTPAESPPQSQAPQATGRKPALGPVRQETSRSGWQQFRAGAPGRRR</sequence>
<feature type="compositionally biased region" description="Basic and acidic residues" evidence="5">
    <location>
        <begin position="226"/>
        <end position="242"/>
    </location>
</feature>
<feature type="compositionally biased region" description="Low complexity" evidence="5">
    <location>
        <begin position="488"/>
        <end position="500"/>
    </location>
</feature>
<accession>A0A8E2DVV5</accession>
<dbReference type="Proteomes" id="UP000250043">
    <property type="component" value="Unassembled WGS sequence"/>
</dbReference>
<feature type="compositionally biased region" description="Low complexity" evidence="5">
    <location>
        <begin position="364"/>
        <end position="381"/>
    </location>
</feature>
<evidence type="ECO:0000259" key="6">
    <source>
        <dbReference type="PROSITE" id="PS50157"/>
    </source>
</evidence>
<feature type="domain" description="C2H2-type" evidence="6">
    <location>
        <begin position="183"/>
        <end position="212"/>
    </location>
</feature>
<keyword evidence="1" id="KW-0479">Metal-binding</keyword>
<dbReference type="InterPro" id="IPR022755">
    <property type="entry name" value="Znf_C2H2_jaz"/>
</dbReference>
<dbReference type="PROSITE" id="PS50174">
    <property type="entry name" value="G_PATCH"/>
    <property type="match status" value="1"/>
</dbReference>
<evidence type="ECO:0000313" key="8">
    <source>
        <dbReference type="EMBL" id="OCH96603.1"/>
    </source>
</evidence>
<evidence type="ECO:0000256" key="3">
    <source>
        <dbReference type="ARBA" id="ARBA00022833"/>
    </source>
</evidence>
<gene>
    <name evidence="8" type="ORF">OBBRIDRAFT_787168</name>
</gene>
<dbReference type="GO" id="GO:0008270">
    <property type="term" value="F:zinc ion binding"/>
    <property type="evidence" value="ECO:0007669"/>
    <property type="project" value="UniProtKB-KW"/>
</dbReference>
<dbReference type="PROSITE" id="PS50157">
    <property type="entry name" value="ZINC_FINGER_C2H2_2"/>
    <property type="match status" value="1"/>
</dbReference>
<feature type="domain" description="G-patch" evidence="7">
    <location>
        <begin position="85"/>
        <end position="131"/>
    </location>
</feature>
<feature type="region of interest" description="Disordered" evidence="5">
    <location>
        <begin position="263"/>
        <end position="282"/>
    </location>
</feature>
<protein>
    <recommendedName>
        <fullName evidence="10">G-patch domain-containing protein</fullName>
    </recommendedName>
</protein>
<dbReference type="Pfam" id="PF01585">
    <property type="entry name" value="G-patch"/>
    <property type="match status" value="1"/>
</dbReference>
<dbReference type="PANTHER" id="PTHR47251:SF1">
    <property type="entry name" value="FINGER DOMAIN PROTEIN, PUTATIVE (AFU_ORTHOLOGUE AFUA_3G04180)-RELATED"/>
    <property type="match status" value="1"/>
</dbReference>
<evidence type="ECO:0000256" key="1">
    <source>
        <dbReference type="ARBA" id="ARBA00022723"/>
    </source>
</evidence>
<feature type="compositionally biased region" description="Polar residues" evidence="5">
    <location>
        <begin position="459"/>
        <end position="474"/>
    </location>
</feature>
<feature type="compositionally biased region" description="Polar residues" evidence="5">
    <location>
        <begin position="386"/>
        <end position="395"/>
    </location>
</feature>
<dbReference type="InterPro" id="IPR036236">
    <property type="entry name" value="Znf_C2H2_sf"/>
</dbReference>
<dbReference type="EMBL" id="KV722330">
    <property type="protein sequence ID" value="OCH96603.1"/>
    <property type="molecule type" value="Genomic_DNA"/>
</dbReference>
<evidence type="ECO:0008006" key="10">
    <source>
        <dbReference type="Google" id="ProtNLM"/>
    </source>
</evidence>
<dbReference type="OrthoDB" id="4822at2759"/>
<name>A0A8E2DVV5_9APHY</name>
<evidence type="ECO:0000256" key="2">
    <source>
        <dbReference type="ARBA" id="ARBA00022771"/>
    </source>
</evidence>
<evidence type="ECO:0000256" key="5">
    <source>
        <dbReference type="SAM" id="MobiDB-lite"/>
    </source>
</evidence>
<dbReference type="SUPFAM" id="SSF57667">
    <property type="entry name" value="beta-beta-alpha zinc fingers"/>
    <property type="match status" value="1"/>
</dbReference>
<keyword evidence="3" id="KW-0862">Zinc</keyword>
<evidence type="ECO:0000256" key="4">
    <source>
        <dbReference type="PROSITE-ProRule" id="PRU00042"/>
    </source>
</evidence>
<proteinExistence type="predicted"/>
<dbReference type="AlphaFoldDB" id="A0A8E2DVV5"/>
<reference evidence="8 9" key="1">
    <citation type="submission" date="2016-07" db="EMBL/GenBank/DDBJ databases">
        <title>Draft genome of the white-rot fungus Obba rivulosa 3A-2.</title>
        <authorList>
            <consortium name="DOE Joint Genome Institute"/>
            <person name="Miettinen O."/>
            <person name="Riley R."/>
            <person name="Acob R."/>
            <person name="Barry K."/>
            <person name="Cullen D."/>
            <person name="De Vries R."/>
            <person name="Hainaut M."/>
            <person name="Hatakka A."/>
            <person name="Henrissat B."/>
            <person name="Hilden K."/>
            <person name="Kuo R."/>
            <person name="Labutti K."/>
            <person name="Lipzen A."/>
            <person name="Makela M.R."/>
            <person name="Sandor L."/>
            <person name="Spatafora J.W."/>
            <person name="Grigoriev I.V."/>
            <person name="Hibbett D.S."/>
        </authorList>
    </citation>
    <scope>NUCLEOTIDE SEQUENCE [LARGE SCALE GENOMIC DNA]</scope>
    <source>
        <strain evidence="8 9">3A-2</strain>
    </source>
</reference>
<dbReference type="InterPro" id="IPR000467">
    <property type="entry name" value="G_patch_dom"/>
</dbReference>
<dbReference type="PROSITE" id="PS00028">
    <property type="entry name" value="ZINC_FINGER_C2H2_1"/>
    <property type="match status" value="1"/>
</dbReference>
<feature type="compositionally biased region" description="Low complexity" evidence="5">
    <location>
        <begin position="292"/>
        <end position="319"/>
    </location>
</feature>
<dbReference type="InterPro" id="IPR013087">
    <property type="entry name" value="Znf_C2H2_type"/>
</dbReference>
<feature type="region of interest" description="Disordered" evidence="5">
    <location>
        <begin position="222"/>
        <end position="242"/>
    </location>
</feature>
<evidence type="ECO:0000313" key="9">
    <source>
        <dbReference type="Proteomes" id="UP000250043"/>
    </source>
</evidence>
<keyword evidence="9" id="KW-1185">Reference proteome</keyword>
<dbReference type="SMART" id="SM00443">
    <property type="entry name" value="G_patch"/>
    <property type="match status" value="1"/>
</dbReference>
<dbReference type="GO" id="GO:0003676">
    <property type="term" value="F:nucleic acid binding"/>
    <property type="evidence" value="ECO:0007669"/>
    <property type="project" value="InterPro"/>
</dbReference>
<feature type="compositionally biased region" description="Low complexity" evidence="5">
    <location>
        <begin position="326"/>
        <end position="349"/>
    </location>
</feature>
<dbReference type="Pfam" id="PF12171">
    <property type="entry name" value="zf-C2H2_jaz"/>
    <property type="match status" value="1"/>
</dbReference>
<evidence type="ECO:0000259" key="7">
    <source>
        <dbReference type="PROSITE" id="PS50174"/>
    </source>
</evidence>
<organism evidence="8 9">
    <name type="scientific">Obba rivulosa</name>
    <dbReference type="NCBI Taxonomy" id="1052685"/>
    <lineage>
        <taxon>Eukaryota</taxon>
        <taxon>Fungi</taxon>
        <taxon>Dikarya</taxon>
        <taxon>Basidiomycota</taxon>
        <taxon>Agaricomycotina</taxon>
        <taxon>Agaricomycetes</taxon>
        <taxon>Polyporales</taxon>
        <taxon>Gelatoporiaceae</taxon>
        <taxon>Obba</taxon>
    </lineage>
</organism>
<keyword evidence="2 4" id="KW-0863">Zinc-finger</keyword>